<dbReference type="AlphaFoldDB" id="A0A1Y5HVN9"/>
<feature type="signal peptide" evidence="1">
    <location>
        <begin position="1"/>
        <end position="17"/>
    </location>
</feature>
<sequence>MLRAVFLLLLVSLSGCSAIFGDTFSDKAKGYHDVELSAPMQQVEGQSALPIQDILVIPELNDKQQANTASQSENTKQEFVTPAPRQLLVIEQEQEVASLSDSQSYALNPRLERDGAGTQILRIDGRYGVAWSAIAEAIAKTEYKLSDLNRSTGTYYVSIFDPTAKIEDRGFWAWLTNAEEYGVYVDYLLKLNRSRLGVYLSLQSDIETLADDALAVQVLSDIEQNIAQ</sequence>
<dbReference type="Pfam" id="PF06804">
    <property type="entry name" value="Lipoprotein_18"/>
    <property type="match status" value="1"/>
</dbReference>
<evidence type="ECO:0008006" key="4">
    <source>
        <dbReference type="Google" id="ProtNLM"/>
    </source>
</evidence>
<comment type="caution">
    <text evidence="2">The sequence shown here is derived from an EMBL/GenBank/DDBJ whole genome shotgun (WGS) entry which is preliminary data.</text>
</comment>
<reference evidence="3" key="1">
    <citation type="journal article" date="2017" name="Proc. Natl. Acad. Sci. U.S.A.">
        <title>Simulation of Deepwater Horizon oil plume reveals substrate specialization within a complex community of hydrocarbon degraders.</title>
        <authorList>
            <person name="Hu P."/>
            <person name="Dubinsky E.A."/>
            <person name="Probst A.J."/>
            <person name="Wang J."/>
            <person name="Sieber C.M.K."/>
            <person name="Tom L.M."/>
            <person name="Gardinali P."/>
            <person name="Banfield J.F."/>
            <person name="Atlas R.M."/>
            <person name="Andersen G.L."/>
        </authorList>
    </citation>
    <scope>NUCLEOTIDE SEQUENCE [LARGE SCALE GENOMIC DNA]</scope>
</reference>
<dbReference type="InterPro" id="IPR010653">
    <property type="entry name" value="NlpB/DapX"/>
</dbReference>
<evidence type="ECO:0000313" key="2">
    <source>
        <dbReference type="EMBL" id="OUS41150.1"/>
    </source>
</evidence>
<protein>
    <recommendedName>
        <fullName evidence="4">Outer membrane protein assembly factor BamC</fullName>
    </recommendedName>
</protein>
<dbReference type="Gene3D" id="3.30.310.170">
    <property type="entry name" value="Outer membrane protein assembly factor BamC"/>
    <property type="match status" value="1"/>
</dbReference>
<gene>
    <name evidence="2" type="ORF">A9R00_02380</name>
</gene>
<feature type="chain" id="PRO_5012666938" description="Outer membrane protein assembly factor BamC" evidence="1">
    <location>
        <begin position="18"/>
        <end position="228"/>
    </location>
</feature>
<name>A0A1Y5HVN9_OLEAN</name>
<evidence type="ECO:0000313" key="3">
    <source>
        <dbReference type="Proteomes" id="UP000227088"/>
    </source>
</evidence>
<proteinExistence type="predicted"/>
<evidence type="ECO:0000256" key="1">
    <source>
        <dbReference type="SAM" id="SignalP"/>
    </source>
</evidence>
<organism evidence="2 3">
    <name type="scientific">Oleispira antarctica</name>
    <dbReference type="NCBI Taxonomy" id="188908"/>
    <lineage>
        <taxon>Bacteria</taxon>
        <taxon>Pseudomonadati</taxon>
        <taxon>Pseudomonadota</taxon>
        <taxon>Gammaproteobacteria</taxon>
        <taxon>Oceanospirillales</taxon>
        <taxon>Oceanospirillaceae</taxon>
        <taxon>Oleispira</taxon>
    </lineage>
</organism>
<dbReference type="EMBL" id="MABE01000137">
    <property type="protein sequence ID" value="OUS41150.1"/>
    <property type="molecule type" value="Genomic_DNA"/>
</dbReference>
<keyword evidence="1" id="KW-0732">Signal</keyword>
<dbReference type="InterPro" id="IPR042268">
    <property type="entry name" value="BamC_C"/>
</dbReference>
<dbReference type="PROSITE" id="PS51257">
    <property type="entry name" value="PROKAR_LIPOPROTEIN"/>
    <property type="match status" value="1"/>
</dbReference>
<dbReference type="Proteomes" id="UP000227088">
    <property type="component" value="Unassembled WGS sequence"/>
</dbReference>
<accession>A0A1Y5HVN9</accession>